<evidence type="ECO:0000313" key="3">
    <source>
        <dbReference type="Proteomes" id="UP000318138"/>
    </source>
</evidence>
<feature type="signal peptide" evidence="1">
    <location>
        <begin position="1"/>
        <end position="24"/>
    </location>
</feature>
<name>A0A859FA92_9BACI</name>
<dbReference type="RefSeq" id="WP_176007854.1">
    <property type="nucleotide sequence ID" value="NZ_CP041372.2"/>
</dbReference>
<evidence type="ECO:0000313" key="2">
    <source>
        <dbReference type="EMBL" id="QKS69810.1"/>
    </source>
</evidence>
<feature type="chain" id="PRO_5033037674" evidence="1">
    <location>
        <begin position="25"/>
        <end position="289"/>
    </location>
</feature>
<dbReference type="EMBL" id="CP041372">
    <property type="protein sequence ID" value="QKS69810.1"/>
    <property type="molecule type" value="Genomic_DNA"/>
</dbReference>
<dbReference type="Proteomes" id="UP000318138">
    <property type="component" value="Chromosome"/>
</dbReference>
<keyword evidence="3" id="KW-1185">Reference proteome</keyword>
<organism evidence="2 3">
    <name type="scientific">Paenalkalicoccus suaedae</name>
    <dbReference type="NCBI Taxonomy" id="2592382"/>
    <lineage>
        <taxon>Bacteria</taxon>
        <taxon>Bacillati</taxon>
        <taxon>Bacillota</taxon>
        <taxon>Bacilli</taxon>
        <taxon>Bacillales</taxon>
        <taxon>Bacillaceae</taxon>
        <taxon>Paenalkalicoccus</taxon>
    </lineage>
</organism>
<gene>
    <name evidence="2" type="ORF">FLK61_23760</name>
</gene>
<dbReference type="AlphaFoldDB" id="A0A859FA92"/>
<accession>A0A859FA92</accession>
<evidence type="ECO:0000256" key="1">
    <source>
        <dbReference type="SAM" id="SignalP"/>
    </source>
</evidence>
<sequence>MRKLVMSFLAVVCMVSMFAGSVQASSNETTATWLWDPALLVREEANVLAFMEQKGINKVYVQIDASFGQQVYRSFISKAGAKGIQVYALDGAPAWATRGGRAPMVAMLDWVKKYQASAKADEKFAGVHLDVEPYIHPHWVSKQREIITNYQKLLLDAKALAKQIDLPLEADIPFWFDEINYRTTYGRGNLAEWVIANTDGATIMAYRDTAALIYAFSKQELDYATKYGKKLSIGVETMWSAEGNQVSFSEEGEAYMHGELQKVREQAVTSPGFGGFAIHHFDSWRNMKQ</sequence>
<proteinExistence type="predicted"/>
<protein>
    <submittedName>
        <fullName evidence="2">Amidase</fullName>
    </submittedName>
</protein>
<reference evidence="3" key="1">
    <citation type="submission" date="2019-07" db="EMBL/GenBank/DDBJ databases">
        <title>Bacillus alkalisoli sp. nov. isolated from saline soil.</title>
        <authorList>
            <person name="Sun J.-Q."/>
            <person name="Xu L."/>
        </authorList>
    </citation>
    <scope>NUCLEOTIDE SEQUENCE [LARGE SCALE GENOMIC DNA]</scope>
    <source>
        <strain evidence="3">M4U3P1</strain>
    </source>
</reference>
<keyword evidence="1" id="KW-0732">Signal</keyword>
<dbReference type="KEGG" id="psua:FLK61_23760"/>